<comment type="caution">
    <text evidence="3">The sequence shown here is derived from an EMBL/GenBank/DDBJ whole genome shotgun (WGS) entry which is preliminary data.</text>
</comment>
<dbReference type="RefSeq" id="WP_139600071.1">
    <property type="nucleotide sequence ID" value="NZ_VDCQ01000001.1"/>
</dbReference>
<evidence type="ECO:0000313" key="4">
    <source>
        <dbReference type="Proteomes" id="UP000307943"/>
    </source>
</evidence>
<dbReference type="AlphaFoldDB" id="A0A5C4TG29"/>
<protein>
    <submittedName>
        <fullName evidence="3">V-type ATPase 116kDa subunit family protein</fullName>
    </submittedName>
</protein>
<feature type="compositionally biased region" description="Acidic residues" evidence="2">
    <location>
        <begin position="126"/>
        <end position="137"/>
    </location>
</feature>
<accession>A0A5C4TG29</accession>
<dbReference type="EMBL" id="VDCQ01000001">
    <property type="protein sequence ID" value="TNJ68094.1"/>
    <property type="molecule type" value="Genomic_DNA"/>
</dbReference>
<name>A0A5C4TG29_9BACL</name>
<dbReference type="OrthoDB" id="2659899at2"/>
<keyword evidence="4" id="KW-1185">Reference proteome</keyword>
<evidence type="ECO:0000256" key="2">
    <source>
        <dbReference type="SAM" id="MobiDB-lite"/>
    </source>
</evidence>
<gene>
    <name evidence="3" type="ORF">FE784_00040</name>
</gene>
<proteinExistence type="predicted"/>
<sequence length="268" mass="30004">MRIDYTYSPFVGLSIPGSIASSKWTRLADQNGDKQTTIKQDSLSISRQAQSELKQNGSQSSMMGRLMEQKQNLMERRQRYITQAMEKGTSPDVMEMELEEMDVHLAKIDSQLRELQLKEQRKALGVDDESGEDEKSNEEDRNGSAARFDGEQAESFGVPGMRSLISASMDIKQGSSVTRAQLTLNREAKFWEHSDPARSAQLRDKAEALDGKLLEIVGHVNEAMAEQSRETRPDESTPHDTSESRSDGGSRPEHTLDHTESAPDEERG</sequence>
<reference evidence="3 4" key="1">
    <citation type="submission" date="2019-05" db="EMBL/GenBank/DDBJ databases">
        <title>We sequenced the genome of Paenibacillus hemerocallicola KCTC 33185 for further insight into its adaptation and study the phylogeny of Paenibacillus.</title>
        <authorList>
            <person name="Narsing Rao M.P."/>
        </authorList>
    </citation>
    <scope>NUCLEOTIDE SEQUENCE [LARGE SCALE GENOMIC DNA]</scope>
    <source>
        <strain evidence="3 4">KCTC 33185</strain>
    </source>
</reference>
<dbReference type="Proteomes" id="UP000307943">
    <property type="component" value="Unassembled WGS sequence"/>
</dbReference>
<feature type="region of interest" description="Disordered" evidence="2">
    <location>
        <begin position="219"/>
        <end position="268"/>
    </location>
</feature>
<keyword evidence="1" id="KW-0175">Coiled coil</keyword>
<feature type="coiled-coil region" evidence="1">
    <location>
        <begin position="63"/>
        <end position="118"/>
    </location>
</feature>
<organism evidence="3 4">
    <name type="scientific">Paenibacillus hemerocallicola</name>
    <dbReference type="NCBI Taxonomy" id="1172614"/>
    <lineage>
        <taxon>Bacteria</taxon>
        <taxon>Bacillati</taxon>
        <taxon>Bacillota</taxon>
        <taxon>Bacilli</taxon>
        <taxon>Bacillales</taxon>
        <taxon>Paenibacillaceae</taxon>
        <taxon>Paenibacillus</taxon>
    </lineage>
</organism>
<feature type="compositionally biased region" description="Basic and acidic residues" evidence="2">
    <location>
        <begin position="227"/>
        <end position="268"/>
    </location>
</feature>
<evidence type="ECO:0000256" key="1">
    <source>
        <dbReference type="SAM" id="Coils"/>
    </source>
</evidence>
<feature type="region of interest" description="Disordered" evidence="2">
    <location>
        <begin position="122"/>
        <end position="157"/>
    </location>
</feature>
<evidence type="ECO:0000313" key="3">
    <source>
        <dbReference type="EMBL" id="TNJ68094.1"/>
    </source>
</evidence>